<dbReference type="InParanoid" id="A0A2P5FWR1"/>
<gene>
    <name evidence="1" type="ORF">TorRG33x02_020250</name>
</gene>
<dbReference type="OrthoDB" id="10526371at2759"/>
<dbReference type="AlphaFoldDB" id="A0A2P5FWR1"/>
<evidence type="ECO:0000313" key="2">
    <source>
        <dbReference type="Proteomes" id="UP000237000"/>
    </source>
</evidence>
<accession>A0A2P5FWR1</accession>
<keyword evidence="2" id="KW-1185">Reference proteome</keyword>
<sequence length="115" mass="13897">MQYKYSIFSFSRIDPTSQEKRETSTHYCITYNKYKNITLTNLPHTKIVIIILIIKNKKNKYSQQYPSIYRFRHGESSSFDDENLHLQWEDSPFMARARELVQRHGLLLSLFIYRL</sequence>
<evidence type="ECO:0000313" key="1">
    <source>
        <dbReference type="EMBL" id="POO02241.1"/>
    </source>
</evidence>
<comment type="caution">
    <text evidence="1">The sequence shown here is derived from an EMBL/GenBank/DDBJ whole genome shotgun (WGS) entry which is preliminary data.</text>
</comment>
<dbReference type="Proteomes" id="UP000237000">
    <property type="component" value="Unassembled WGS sequence"/>
</dbReference>
<name>A0A2P5FWR1_TREOI</name>
<protein>
    <submittedName>
        <fullName evidence="1">Uncharacterized protein</fullName>
    </submittedName>
</protein>
<organism evidence="1 2">
    <name type="scientific">Trema orientale</name>
    <name type="common">Charcoal tree</name>
    <name type="synonym">Celtis orientalis</name>
    <dbReference type="NCBI Taxonomy" id="63057"/>
    <lineage>
        <taxon>Eukaryota</taxon>
        <taxon>Viridiplantae</taxon>
        <taxon>Streptophyta</taxon>
        <taxon>Embryophyta</taxon>
        <taxon>Tracheophyta</taxon>
        <taxon>Spermatophyta</taxon>
        <taxon>Magnoliopsida</taxon>
        <taxon>eudicotyledons</taxon>
        <taxon>Gunneridae</taxon>
        <taxon>Pentapetalae</taxon>
        <taxon>rosids</taxon>
        <taxon>fabids</taxon>
        <taxon>Rosales</taxon>
        <taxon>Cannabaceae</taxon>
        <taxon>Trema</taxon>
    </lineage>
</organism>
<proteinExistence type="predicted"/>
<reference evidence="2" key="1">
    <citation type="submission" date="2016-06" db="EMBL/GenBank/DDBJ databases">
        <title>Parallel loss of symbiosis genes in relatives of nitrogen-fixing non-legume Parasponia.</title>
        <authorList>
            <person name="Van Velzen R."/>
            <person name="Holmer R."/>
            <person name="Bu F."/>
            <person name="Rutten L."/>
            <person name="Van Zeijl A."/>
            <person name="Liu W."/>
            <person name="Santuari L."/>
            <person name="Cao Q."/>
            <person name="Sharma T."/>
            <person name="Shen D."/>
            <person name="Roswanjaya Y."/>
            <person name="Wardhani T."/>
            <person name="Kalhor M.S."/>
            <person name="Jansen J."/>
            <person name="Van den Hoogen J."/>
            <person name="Gungor B."/>
            <person name="Hartog M."/>
            <person name="Hontelez J."/>
            <person name="Verver J."/>
            <person name="Yang W.-C."/>
            <person name="Schijlen E."/>
            <person name="Repin R."/>
            <person name="Schilthuizen M."/>
            <person name="Schranz E."/>
            <person name="Heidstra R."/>
            <person name="Miyata K."/>
            <person name="Fedorova E."/>
            <person name="Kohlen W."/>
            <person name="Bisseling T."/>
            <person name="Smit S."/>
            <person name="Geurts R."/>
        </authorList>
    </citation>
    <scope>NUCLEOTIDE SEQUENCE [LARGE SCALE GENOMIC DNA]</scope>
    <source>
        <strain evidence="2">cv. RG33-2</strain>
    </source>
</reference>
<dbReference type="EMBL" id="JXTC01000005">
    <property type="protein sequence ID" value="POO02241.1"/>
    <property type="molecule type" value="Genomic_DNA"/>
</dbReference>